<keyword evidence="4" id="KW-1185">Reference proteome</keyword>
<comment type="caution">
    <text evidence="3">The sequence shown here is derived from an EMBL/GenBank/DDBJ whole genome shotgun (WGS) entry which is preliminary data.</text>
</comment>
<name>A0A2A4HHR0_9GAMM</name>
<dbReference type="SMART" id="SM00326">
    <property type="entry name" value="SH3"/>
    <property type="match status" value="2"/>
</dbReference>
<protein>
    <recommendedName>
        <fullName evidence="2">SH3 domain-containing protein</fullName>
    </recommendedName>
</protein>
<dbReference type="Pfam" id="PF07653">
    <property type="entry name" value="SH3_2"/>
    <property type="match status" value="1"/>
</dbReference>
<dbReference type="PIRSF" id="PIRSF034961">
    <property type="entry name" value="UCP034961_SH3_2"/>
    <property type="match status" value="1"/>
</dbReference>
<reference evidence="4" key="1">
    <citation type="submission" date="2017-09" db="EMBL/GenBank/DDBJ databases">
        <authorList>
            <person name="Cho G.-S."/>
            <person name="Oguntoyinbo F.A."/>
            <person name="Cnockaert M."/>
            <person name="Kabisch J."/>
            <person name="Neve H."/>
            <person name="Bockelmann W."/>
            <person name="Wenning M."/>
            <person name="Franz C.M."/>
            <person name="Vandamme P."/>
        </authorList>
    </citation>
    <scope>NUCLEOTIDE SEQUENCE [LARGE SCALE GENOMIC DNA]</scope>
    <source>
        <strain evidence="4">MBT G8648</strain>
    </source>
</reference>
<dbReference type="EMBL" id="NWUX01000014">
    <property type="protein sequence ID" value="PCF94928.1"/>
    <property type="molecule type" value="Genomic_DNA"/>
</dbReference>
<feature type="domain" description="SH3" evidence="2">
    <location>
        <begin position="1"/>
        <end position="66"/>
    </location>
</feature>
<dbReference type="InterPro" id="IPR036028">
    <property type="entry name" value="SH3-like_dom_sf"/>
</dbReference>
<dbReference type="AlphaFoldDB" id="A0A2A4HHR0"/>
<evidence type="ECO:0000259" key="2">
    <source>
        <dbReference type="PROSITE" id="PS50002"/>
    </source>
</evidence>
<proteinExistence type="predicted"/>
<dbReference type="InterPro" id="IPR014593">
    <property type="entry name" value="UCP034961_SH3_2"/>
</dbReference>
<evidence type="ECO:0000256" key="1">
    <source>
        <dbReference type="ARBA" id="ARBA00022443"/>
    </source>
</evidence>
<dbReference type="InterPro" id="IPR001452">
    <property type="entry name" value="SH3_domain"/>
</dbReference>
<dbReference type="RefSeq" id="WP_096652835.1">
    <property type="nucleotide sequence ID" value="NZ_NWUX01000014.1"/>
</dbReference>
<dbReference type="Gene3D" id="2.30.30.40">
    <property type="entry name" value="SH3 Domains"/>
    <property type="match status" value="1"/>
</dbReference>
<evidence type="ECO:0000313" key="4">
    <source>
        <dbReference type="Proteomes" id="UP000218677"/>
    </source>
</evidence>
<dbReference type="PROSITE" id="PS50002">
    <property type="entry name" value="SH3"/>
    <property type="match status" value="1"/>
</dbReference>
<accession>A0A2A4HHR0</accession>
<keyword evidence="1" id="KW-0728">SH3 domain</keyword>
<dbReference type="Proteomes" id="UP000218677">
    <property type="component" value="Unassembled WGS sequence"/>
</dbReference>
<organism evidence="3 4">
    <name type="scientific">Vreelandella nigrificans</name>
    <dbReference type="NCBI Taxonomy" id="2042704"/>
    <lineage>
        <taxon>Bacteria</taxon>
        <taxon>Pseudomonadati</taxon>
        <taxon>Pseudomonadota</taxon>
        <taxon>Gammaproteobacteria</taxon>
        <taxon>Oceanospirillales</taxon>
        <taxon>Halomonadaceae</taxon>
        <taxon>Vreelandella</taxon>
    </lineage>
</organism>
<dbReference type="SUPFAM" id="SSF50044">
    <property type="entry name" value="SH3-domain"/>
    <property type="match status" value="2"/>
</dbReference>
<dbReference type="OrthoDB" id="1030757at2"/>
<evidence type="ECO:0000313" key="3">
    <source>
        <dbReference type="EMBL" id="PCF94928.1"/>
    </source>
</evidence>
<gene>
    <name evidence="3" type="ORF">CPA45_15035</name>
</gene>
<sequence length="121" mass="13545">MSTKKYLVTRSHESEFPSPITFQKGDFLTVGEEYEGAESWDNWFFCSTSGQEPGWVPGQVIERFGGSSGRALDDYTARELNVLEGELLVGTKSLNGWVWCEKSACPESGWVPLENLKEVSE</sequence>